<dbReference type="GeneID" id="54577912"/>
<sequence length="517" mass="56995">MSPIHGRQRINAFNVFILIFVGLGSMSYGYTASIIGTTLGQPSFIAYFDLDTRSNATDLISTTNGIFQTGGVIGTLLLPIISDKYGRKWGIAISAILAIISGAVLAGSTHIGEFIAFRFIAGASAFMVLAAVPIWMNEVVPVKMRAGLVDIHAVCLIFGYTVQGWVGFGFYFWNDGGRNTWRPPLALQCAWPLMLLAGLYWIPESPRWLIMKDRIDEARTILDRLHSDPSDPNNEYARSEFYQIEKQIAIDKTLDSSWIAMFKKPSYRKRCFLAMGTTFFIQCSGVLVINNYGPTLYKNLGFSPVKQLLYPAAWLTLTLGINTMAIPLVDLFPRNKYIGTGILGCMLTLIVEAALVANFVPSNNSAALQAAVAMFFIFQIPYDFCLDGTQFAYLGELFPTHLRAKGVSLGVAMISFTNIIWLQAAPTAFITIGWKFYLVFIIPGTIGGLIVFLWFPDTNGLPLEEIAALFGDEDEVAVYQAEINVQGGVITDLHAEAKEKQEVHMEDIRSGDAAKTA</sequence>
<dbReference type="InterPro" id="IPR050360">
    <property type="entry name" value="MFS_Sugar_Transporters"/>
</dbReference>
<dbReference type="Gene3D" id="1.20.1250.20">
    <property type="entry name" value="MFS general substrate transporter like domains"/>
    <property type="match status" value="1"/>
</dbReference>
<feature type="domain" description="Major facilitator superfamily (MFS) profile" evidence="7">
    <location>
        <begin position="17"/>
        <end position="459"/>
    </location>
</feature>
<evidence type="ECO:0000256" key="3">
    <source>
        <dbReference type="ARBA" id="ARBA00022692"/>
    </source>
</evidence>
<dbReference type="PROSITE" id="PS50850">
    <property type="entry name" value="MFS"/>
    <property type="match status" value="1"/>
</dbReference>
<dbReference type="GO" id="GO:0016020">
    <property type="term" value="C:membrane"/>
    <property type="evidence" value="ECO:0007669"/>
    <property type="project" value="UniProtKB-SubCell"/>
</dbReference>
<feature type="transmembrane region" description="Helical" evidence="6">
    <location>
        <begin position="12"/>
        <end position="39"/>
    </location>
</feature>
<dbReference type="Pfam" id="PF00083">
    <property type="entry name" value="Sugar_tr"/>
    <property type="match status" value="1"/>
</dbReference>
<dbReference type="InterPro" id="IPR020846">
    <property type="entry name" value="MFS_dom"/>
</dbReference>
<keyword evidence="5 6" id="KW-0472">Membrane</keyword>
<name>A0A6A6J1X6_9PLEO</name>
<keyword evidence="4 6" id="KW-1133">Transmembrane helix</keyword>
<dbReference type="PANTHER" id="PTHR48022:SF11">
    <property type="entry name" value="MONOSACCHARIDE TRANSPORTER (HXT8), PUTATIVE (AFU_ORTHOLOGUE AFUA_2G08120)-RELATED"/>
    <property type="match status" value="1"/>
</dbReference>
<feature type="transmembrane region" description="Helical" evidence="6">
    <location>
        <begin position="148"/>
        <end position="173"/>
    </location>
</feature>
<dbReference type="Proteomes" id="UP000800094">
    <property type="component" value="Unassembled WGS sequence"/>
</dbReference>
<dbReference type="EMBL" id="ML987189">
    <property type="protein sequence ID" value="KAF2256391.1"/>
    <property type="molecule type" value="Genomic_DNA"/>
</dbReference>
<comment type="similarity">
    <text evidence="2">Belongs to the major facilitator superfamily. Sugar transporter (TC 2.A.1.1) family.</text>
</comment>
<dbReference type="OrthoDB" id="6612291at2759"/>
<feature type="transmembrane region" description="Helical" evidence="6">
    <location>
        <begin position="309"/>
        <end position="329"/>
    </location>
</feature>
<comment type="subcellular location">
    <subcellularLocation>
        <location evidence="1">Membrane</location>
        <topology evidence="1">Multi-pass membrane protein</topology>
    </subcellularLocation>
</comment>
<keyword evidence="3 6" id="KW-0812">Transmembrane</keyword>
<feature type="transmembrane region" description="Helical" evidence="6">
    <location>
        <begin position="89"/>
        <end position="109"/>
    </location>
</feature>
<dbReference type="AlphaFoldDB" id="A0A6A6J1X6"/>
<accession>A0A6A6J1X6</accession>
<evidence type="ECO:0000313" key="9">
    <source>
        <dbReference type="Proteomes" id="UP000800094"/>
    </source>
</evidence>
<feature type="transmembrane region" description="Helical" evidence="6">
    <location>
        <begin position="341"/>
        <end position="360"/>
    </location>
</feature>
<evidence type="ECO:0000256" key="4">
    <source>
        <dbReference type="ARBA" id="ARBA00022989"/>
    </source>
</evidence>
<proteinExistence type="inferred from homology"/>
<dbReference type="InterPro" id="IPR036259">
    <property type="entry name" value="MFS_trans_sf"/>
</dbReference>
<dbReference type="InterPro" id="IPR005828">
    <property type="entry name" value="MFS_sugar_transport-like"/>
</dbReference>
<dbReference type="PANTHER" id="PTHR48022">
    <property type="entry name" value="PLASTIDIC GLUCOSE TRANSPORTER 4"/>
    <property type="match status" value="1"/>
</dbReference>
<dbReference type="GO" id="GO:0005351">
    <property type="term" value="F:carbohydrate:proton symporter activity"/>
    <property type="evidence" value="ECO:0007669"/>
    <property type="project" value="TreeGrafter"/>
</dbReference>
<evidence type="ECO:0000256" key="1">
    <source>
        <dbReference type="ARBA" id="ARBA00004141"/>
    </source>
</evidence>
<feature type="transmembrane region" description="Helical" evidence="6">
    <location>
        <begin position="406"/>
        <end position="424"/>
    </location>
</feature>
<evidence type="ECO:0000256" key="5">
    <source>
        <dbReference type="ARBA" id="ARBA00023136"/>
    </source>
</evidence>
<keyword evidence="9" id="KW-1185">Reference proteome</keyword>
<gene>
    <name evidence="8" type="ORF">BU26DRAFT_445147</name>
</gene>
<evidence type="ECO:0000259" key="7">
    <source>
        <dbReference type="PROSITE" id="PS50850"/>
    </source>
</evidence>
<dbReference type="SUPFAM" id="SSF103473">
    <property type="entry name" value="MFS general substrate transporter"/>
    <property type="match status" value="1"/>
</dbReference>
<dbReference type="RefSeq" id="XP_033691395.1">
    <property type="nucleotide sequence ID" value="XM_033824582.1"/>
</dbReference>
<feature type="transmembrane region" description="Helical" evidence="6">
    <location>
        <begin position="271"/>
        <end position="289"/>
    </location>
</feature>
<reference evidence="8" key="1">
    <citation type="journal article" date="2020" name="Stud. Mycol.">
        <title>101 Dothideomycetes genomes: a test case for predicting lifestyles and emergence of pathogens.</title>
        <authorList>
            <person name="Haridas S."/>
            <person name="Albert R."/>
            <person name="Binder M."/>
            <person name="Bloem J."/>
            <person name="Labutti K."/>
            <person name="Salamov A."/>
            <person name="Andreopoulos B."/>
            <person name="Baker S."/>
            <person name="Barry K."/>
            <person name="Bills G."/>
            <person name="Bluhm B."/>
            <person name="Cannon C."/>
            <person name="Castanera R."/>
            <person name="Culley D."/>
            <person name="Daum C."/>
            <person name="Ezra D."/>
            <person name="Gonzalez J."/>
            <person name="Henrissat B."/>
            <person name="Kuo A."/>
            <person name="Liang C."/>
            <person name="Lipzen A."/>
            <person name="Lutzoni F."/>
            <person name="Magnuson J."/>
            <person name="Mondo S."/>
            <person name="Nolan M."/>
            <person name="Ohm R."/>
            <person name="Pangilinan J."/>
            <person name="Park H.-J."/>
            <person name="Ramirez L."/>
            <person name="Alfaro M."/>
            <person name="Sun H."/>
            <person name="Tritt A."/>
            <person name="Yoshinaga Y."/>
            <person name="Zwiers L.-H."/>
            <person name="Turgeon B."/>
            <person name="Goodwin S."/>
            <person name="Spatafora J."/>
            <person name="Crous P."/>
            <person name="Grigoriev I."/>
        </authorList>
    </citation>
    <scope>NUCLEOTIDE SEQUENCE</scope>
    <source>
        <strain evidence="8">CBS 122368</strain>
    </source>
</reference>
<protein>
    <submittedName>
        <fullName evidence="8">MFS transporter</fullName>
    </submittedName>
</protein>
<evidence type="ECO:0000256" key="6">
    <source>
        <dbReference type="SAM" id="Phobius"/>
    </source>
</evidence>
<organism evidence="8 9">
    <name type="scientific">Trematosphaeria pertusa</name>
    <dbReference type="NCBI Taxonomy" id="390896"/>
    <lineage>
        <taxon>Eukaryota</taxon>
        <taxon>Fungi</taxon>
        <taxon>Dikarya</taxon>
        <taxon>Ascomycota</taxon>
        <taxon>Pezizomycotina</taxon>
        <taxon>Dothideomycetes</taxon>
        <taxon>Pleosporomycetidae</taxon>
        <taxon>Pleosporales</taxon>
        <taxon>Massarineae</taxon>
        <taxon>Trematosphaeriaceae</taxon>
        <taxon>Trematosphaeria</taxon>
    </lineage>
</organism>
<feature type="transmembrane region" description="Helical" evidence="6">
    <location>
        <begin position="115"/>
        <end position="136"/>
    </location>
</feature>
<feature type="transmembrane region" description="Helical" evidence="6">
    <location>
        <begin position="436"/>
        <end position="455"/>
    </location>
</feature>
<evidence type="ECO:0000256" key="2">
    <source>
        <dbReference type="ARBA" id="ARBA00010992"/>
    </source>
</evidence>
<evidence type="ECO:0000313" key="8">
    <source>
        <dbReference type="EMBL" id="KAF2256391.1"/>
    </source>
</evidence>